<keyword evidence="5" id="KW-1185">Reference proteome</keyword>
<keyword evidence="2" id="KW-1133">Transmembrane helix</keyword>
<gene>
    <name evidence="4" type="ORF">GH741_06155</name>
</gene>
<dbReference type="Gene3D" id="1.10.220.30">
    <property type="match status" value="1"/>
</dbReference>
<protein>
    <recommendedName>
        <fullName evidence="3">Magnesium transporter MgtE intracellular domain-containing protein</fullName>
    </recommendedName>
</protein>
<keyword evidence="2" id="KW-0812">Transmembrane</keyword>
<evidence type="ECO:0000259" key="3">
    <source>
        <dbReference type="Pfam" id="PF03448"/>
    </source>
</evidence>
<accession>A0A6A8DER6</accession>
<dbReference type="InterPro" id="IPR006668">
    <property type="entry name" value="Mg_transptr_MgtE_intracell_dom"/>
</dbReference>
<evidence type="ECO:0000313" key="4">
    <source>
        <dbReference type="EMBL" id="MRH42261.1"/>
    </source>
</evidence>
<evidence type="ECO:0000256" key="1">
    <source>
        <dbReference type="SAM" id="Coils"/>
    </source>
</evidence>
<proteinExistence type="predicted"/>
<feature type="domain" description="Magnesium transporter MgtE intracellular" evidence="3">
    <location>
        <begin position="134"/>
        <end position="184"/>
    </location>
</feature>
<dbReference type="SUPFAM" id="SSF158791">
    <property type="entry name" value="MgtE N-terminal domain-like"/>
    <property type="match status" value="1"/>
</dbReference>
<reference evidence="4" key="1">
    <citation type="submission" date="2019-11" db="EMBL/GenBank/DDBJ databases">
        <authorList>
            <person name="Li J."/>
        </authorList>
    </citation>
    <scope>NUCLEOTIDE SEQUENCE</scope>
    <source>
        <strain evidence="4">B6B</strain>
    </source>
</reference>
<name>A0A6A8DER6_9BACI</name>
<dbReference type="EMBL" id="WJNG01000004">
    <property type="protein sequence ID" value="MRH42261.1"/>
    <property type="molecule type" value="Genomic_DNA"/>
</dbReference>
<dbReference type="RefSeq" id="WP_153735906.1">
    <property type="nucleotide sequence ID" value="NZ_WJNG01000004.1"/>
</dbReference>
<feature type="transmembrane region" description="Helical" evidence="2">
    <location>
        <begin position="20"/>
        <end position="45"/>
    </location>
</feature>
<sequence>MASNDFNEEKTKAGFLQWSLVLIIPLVFAITLALIIMTFAGIDIIGKTETIANKVPLLSEVITTEDERAVEDDQAELLNEISTKNNEIDRLTADVQDKENTIEQLNQEIADLTIQMEEAVTTQEAQKEKMESVATSFSNMEPSAAAPIITNLEDDLAGSILEKLSNEVRGQILGEMEPEEAARLTNYILQQTSN</sequence>
<comment type="caution">
    <text evidence="4">The sequence shown here is derived from an EMBL/GenBank/DDBJ whole genome shotgun (WGS) entry which is preliminary data.</text>
</comment>
<evidence type="ECO:0000256" key="2">
    <source>
        <dbReference type="SAM" id="Phobius"/>
    </source>
</evidence>
<dbReference type="AlphaFoldDB" id="A0A6A8DER6"/>
<evidence type="ECO:0000313" key="5">
    <source>
        <dbReference type="Proteomes" id="UP000799092"/>
    </source>
</evidence>
<dbReference type="OrthoDB" id="1724615at2"/>
<keyword evidence="2" id="KW-0472">Membrane</keyword>
<keyword evidence="1" id="KW-0175">Coiled coil</keyword>
<dbReference type="Proteomes" id="UP000799092">
    <property type="component" value="Unassembled WGS sequence"/>
</dbReference>
<dbReference type="Pfam" id="PF03448">
    <property type="entry name" value="MgtE_N"/>
    <property type="match status" value="1"/>
</dbReference>
<feature type="coiled-coil region" evidence="1">
    <location>
        <begin position="74"/>
        <end position="122"/>
    </location>
</feature>
<organism evidence="4 5">
    <name type="scientific">Aquibacillus halophilus</name>
    <dbReference type="NCBI Taxonomy" id="930132"/>
    <lineage>
        <taxon>Bacteria</taxon>
        <taxon>Bacillati</taxon>
        <taxon>Bacillota</taxon>
        <taxon>Bacilli</taxon>
        <taxon>Bacillales</taxon>
        <taxon>Bacillaceae</taxon>
        <taxon>Aquibacillus</taxon>
    </lineage>
</organism>